<dbReference type="AlphaFoldDB" id="A0A9P0KRR4"/>
<comment type="caution">
    <text evidence="9">The sequence shown here is derived from an EMBL/GenBank/DDBJ whole genome shotgun (WGS) entry which is preliminary data.</text>
</comment>
<dbReference type="GO" id="GO:0032543">
    <property type="term" value="P:mitochondrial translation"/>
    <property type="evidence" value="ECO:0007669"/>
    <property type="project" value="InterPro"/>
</dbReference>
<dbReference type="Pfam" id="PF18699">
    <property type="entry name" value="MRPL52"/>
    <property type="match status" value="1"/>
</dbReference>
<protein>
    <recommendedName>
        <fullName evidence="7">Large ribosomal subunit protein mL52</fullName>
    </recommendedName>
    <alternativeName>
        <fullName evidence="8">39S ribosomal protein L52, mitochondrial</fullName>
    </alternativeName>
</protein>
<evidence type="ECO:0000256" key="3">
    <source>
        <dbReference type="ARBA" id="ARBA00022946"/>
    </source>
</evidence>
<keyword evidence="6" id="KW-0687">Ribonucleoprotein</keyword>
<keyword evidence="5" id="KW-0496">Mitochondrion</keyword>
<dbReference type="GO" id="GO:0003735">
    <property type="term" value="F:structural constituent of ribosome"/>
    <property type="evidence" value="ECO:0007669"/>
    <property type="project" value="InterPro"/>
</dbReference>
<evidence type="ECO:0000256" key="1">
    <source>
        <dbReference type="ARBA" id="ARBA00004173"/>
    </source>
</evidence>
<dbReference type="EMBL" id="CAKOFQ010006894">
    <property type="protein sequence ID" value="CAH1980422.1"/>
    <property type="molecule type" value="Genomic_DNA"/>
</dbReference>
<evidence type="ECO:0000256" key="4">
    <source>
        <dbReference type="ARBA" id="ARBA00022980"/>
    </source>
</evidence>
<accession>A0A9P0KRR4</accession>
<keyword evidence="10" id="KW-1185">Reference proteome</keyword>
<gene>
    <name evidence="9" type="ORF">ACAOBT_LOCUS13971</name>
</gene>
<dbReference type="PANTHER" id="PTHR34090:SF1">
    <property type="entry name" value="LARGE RIBOSOMAL SUBUNIT PROTEIN ML52"/>
    <property type="match status" value="1"/>
</dbReference>
<evidence type="ECO:0000256" key="8">
    <source>
        <dbReference type="ARBA" id="ARBA00035425"/>
    </source>
</evidence>
<keyword evidence="3" id="KW-0809">Transit peptide</keyword>
<comment type="subcellular location">
    <subcellularLocation>
        <location evidence="1">Mitochondrion</location>
    </subcellularLocation>
</comment>
<evidence type="ECO:0000256" key="5">
    <source>
        <dbReference type="ARBA" id="ARBA00023128"/>
    </source>
</evidence>
<dbReference type="Proteomes" id="UP001152888">
    <property type="component" value="Unassembled WGS sequence"/>
</dbReference>
<dbReference type="InterPro" id="IPR034596">
    <property type="entry name" value="Ribosomal_mL52"/>
</dbReference>
<sequence>MIVNQIGKIFHPCLLNIRSYQTLGRLKWKTDRGLDQKWRKERGLPLNPNVHGVLTDSPDYTFLDGRLTPYGVGQKMRILKQKEVLSQVIDLTEEVDFAVERHNRLLIEEENKKKAILDKKLKPKGLALLKKKK</sequence>
<evidence type="ECO:0000313" key="9">
    <source>
        <dbReference type="EMBL" id="CAH1980422.1"/>
    </source>
</evidence>
<reference evidence="9" key="1">
    <citation type="submission" date="2022-03" db="EMBL/GenBank/DDBJ databases">
        <authorList>
            <person name="Sayadi A."/>
        </authorList>
    </citation>
    <scope>NUCLEOTIDE SEQUENCE</scope>
</reference>
<proteinExistence type="inferred from homology"/>
<dbReference type="GO" id="GO:0005762">
    <property type="term" value="C:mitochondrial large ribosomal subunit"/>
    <property type="evidence" value="ECO:0007669"/>
    <property type="project" value="InterPro"/>
</dbReference>
<evidence type="ECO:0000256" key="2">
    <source>
        <dbReference type="ARBA" id="ARBA00007232"/>
    </source>
</evidence>
<evidence type="ECO:0000256" key="7">
    <source>
        <dbReference type="ARBA" id="ARBA00035181"/>
    </source>
</evidence>
<dbReference type="PANTHER" id="PTHR34090">
    <property type="entry name" value="39S RIBOSOMAL PROTEIN L52, MITOCHONDRIAL"/>
    <property type="match status" value="1"/>
</dbReference>
<comment type="similarity">
    <text evidence="2">Belongs to the mitochondrion-specific ribosomal protein mL52 family.</text>
</comment>
<keyword evidence="4" id="KW-0689">Ribosomal protein</keyword>
<evidence type="ECO:0000256" key="6">
    <source>
        <dbReference type="ARBA" id="ARBA00023274"/>
    </source>
</evidence>
<organism evidence="9 10">
    <name type="scientific">Acanthoscelides obtectus</name>
    <name type="common">Bean weevil</name>
    <name type="synonym">Bruchus obtectus</name>
    <dbReference type="NCBI Taxonomy" id="200917"/>
    <lineage>
        <taxon>Eukaryota</taxon>
        <taxon>Metazoa</taxon>
        <taxon>Ecdysozoa</taxon>
        <taxon>Arthropoda</taxon>
        <taxon>Hexapoda</taxon>
        <taxon>Insecta</taxon>
        <taxon>Pterygota</taxon>
        <taxon>Neoptera</taxon>
        <taxon>Endopterygota</taxon>
        <taxon>Coleoptera</taxon>
        <taxon>Polyphaga</taxon>
        <taxon>Cucujiformia</taxon>
        <taxon>Chrysomeloidea</taxon>
        <taxon>Chrysomelidae</taxon>
        <taxon>Bruchinae</taxon>
        <taxon>Bruchini</taxon>
        <taxon>Acanthoscelides</taxon>
    </lineage>
</organism>
<name>A0A9P0KRR4_ACAOB</name>
<evidence type="ECO:0000313" key="10">
    <source>
        <dbReference type="Proteomes" id="UP001152888"/>
    </source>
</evidence>
<dbReference type="OrthoDB" id="10249237at2759"/>